<feature type="transmembrane region" description="Helical" evidence="2">
    <location>
        <begin position="7"/>
        <end position="31"/>
    </location>
</feature>
<reference evidence="6" key="1">
    <citation type="submission" date="2016-11" db="EMBL/GenBank/DDBJ databases">
        <authorList>
            <person name="Varghese N."/>
            <person name="Submissions S."/>
        </authorList>
    </citation>
    <scope>NUCLEOTIDE SEQUENCE [LARGE SCALE GENOMIC DNA]</scope>
    <source>
        <strain evidence="6">DSM 15449</strain>
    </source>
</reference>
<keyword evidence="2" id="KW-1133">Transmembrane helix</keyword>
<sequence>MKERGSALLTAVIIVMVLLSISGIFFTMVIYQSKNESSEEKGLRAYYLAEAGVQYGIAAGIEAIMDGTLEEGDTLSPSRVNDPFGQGGWFKVTVAREVGATSFTVKSTGDYYDARRIIKAEYEFGEEDDGNGNGGGGDNCDDDLVLPNYPPWIHQDYQAHSYVSYDGRGFYSRYYASANQVPGIPGNYWQEITKKWTNFNSYNQNDIVCYNGKKYKARYNMTDQFGKVPGEGGSNNFWQELTNQWKHYNSYNQGDFVFHEGKLFRARYNMTDQVGKVPGEGGSGNFWQELTDQWTYYNSYNQGDIVYYDDKLFLARYNMTDQVGKVPGEVDHGNSWQELTNEWRPFNYYNQGDTVLYNGQWYKATKNLNQVPQDPENNSKGWDRITSPTAPVLVGILVTPKNPPPAKLVGQTQTFTATAIYSNGSTADVSNTANWTSSNTSIATMAARVATARATGIVTGFNPIPISTPVSIPVPITIPITATFEGKAGTGYLTVTVPTNSNPDPDPGTNTGGILWEKEVIE</sequence>
<dbReference type="EMBL" id="FQXJ01000009">
    <property type="protein sequence ID" value="SHI17883.1"/>
    <property type="molecule type" value="Genomic_DNA"/>
</dbReference>
<gene>
    <name evidence="5" type="ORF">SAMN02746098_02835</name>
</gene>
<evidence type="ECO:0008006" key="7">
    <source>
        <dbReference type="Google" id="ProtNLM"/>
    </source>
</evidence>
<dbReference type="Gene3D" id="2.10.10.20">
    <property type="entry name" value="Carbohydrate-binding module superfamily 5/12"/>
    <property type="match status" value="2"/>
</dbReference>
<evidence type="ECO:0000313" key="5">
    <source>
        <dbReference type="EMBL" id="SHI17883.1"/>
    </source>
</evidence>
<dbReference type="Proteomes" id="UP000183954">
    <property type="component" value="Unassembled WGS sequence"/>
</dbReference>
<dbReference type="Gene3D" id="2.60.40.1080">
    <property type="match status" value="1"/>
</dbReference>
<dbReference type="Gene3D" id="2.10.10.90">
    <property type="match status" value="1"/>
</dbReference>
<dbReference type="STRING" id="1121420.SAMN02746098_02835"/>
<dbReference type="GO" id="GO:0030246">
    <property type="term" value="F:carbohydrate binding"/>
    <property type="evidence" value="ECO:0007669"/>
    <property type="project" value="InterPro"/>
</dbReference>
<dbReference type="InterPro" id="IPR003343">
    <property type="entry name" value="Big_2"/>
</dbReference>
<keyword evidence="2" id="KW-0472">Membrane</keyword>
<feature type="domain" description="Chitin-binding type-3" evidence="3">
    <location>
        <begin position="340"/>
        <end position="385"/>
    </location>
</feature>
<keyword evidence="1" id="KW-0378">Hydrolase</keyword>
<feature type="domain" description="Chitin-binding type-3" evidence="3">
    <location>
        <begin position="291"/>
        <end position="339"/>
    </location>
</feature>
<evidence type="ECO:0000256" key="2">
    <source>
        <dbReference type="SAM" id="Phobius"/>
    </source>
</evidence>
<proteinExistence type="predicted"/>
<dbReference type="AlphaFoldDB" id="A0A1M5Z1X5"/>
<name>A0A1M5Z1X5_9FIRM</name>
<feature type="domain" description="Chitin-binding type-3" evidence="3">
    <location>
        <begin position="242"/>
        <end position="290"/>
    </location>
</feature>
<feature type="domain" description="Chitin-binding type-3" evidence="3">
    <location>
        <begin position="149"/>
        <end position="192"/>
    </location>
</feature>
<organism evidence="5 6">
    <name type="scientific">Desulfosporosinus lacus DSM 15449</name>
    <dbReference type="NCBI Taxonomy" id="1121420"/>
    <lineage>
        <taxon>Bacteria</taxon>
        <taxon>Bacillati</taxon>
        <taxon>Bacillota</taxon>
        <taxon>Clostridia</taxon>
        <taxon>Eubacteriales</taxon>
        <taxon>Desulfitobacteriaceae</taxon>
        <taxon>Desulfosporosinus</taxon>
    </lineage>
</organism>
<dbReference type="GO" id="GO:0005576">
    <property type="term" value="C:extracellular region"/>
    <property type="evidence" value="ECO:0007669"/>
    <property type="project" value="InterPro"/>
</dbReference>
<keyword evidence="2" id="KW-0812">Transmembrane</keyword>
<dbReference type="GO" id="GO:0005975">
    <property type="term" value="P:carbohydrate metabolic process"/>
    <property type="evidence" value="ECO:0007669"/>
    <property type="project" value="InterPro"/>
</dbReference>
<dbReference type="OrthoDB" id="1799392at2"/>
<dbReference type="InterPro" id="IPR036573">
    <property type="entry name" value="CBM_sf_5/12"/>
</dbReference>
<evidence type="ECO:0000256" key="1">
    <source>
        <dbReference type="ARBA" id="ARBA00022801"/>
    </source>
</evidence>
<dbReference type="SMART" id="SM00635">
    <property type="entry name" value="BID_2"/>
    <property type="match status" value="1"/>
</dbReference>
<dbReference type="SMART" id="SM00495">
    <property type="entry name" value="ChtBD3"/>
    <property type="match status" value="5"/>
</dbReference>
<evidence type="ECO:0000259" key="3">
    <source>
        <dbReference type="SMART" id="SM00495"/>
    </source>
</evidence>
<feature type="domain" description="Chitin-binding type-3" evidence="3">
    <location>
        <begin position="193"/>
        <end position="241"/>
    </location>
</feature>
<protein>
    <recommendedName>
        <fullName evidence="7">Carbohydrate binding domain-containing protein</fullName>
    </recommendedName>
</protein>
<accession>A0A1M5Z1X5</accession>
<keyword evidence="6" id="KW-1185">Reference proteome</keyword>
<dbReference type="InterPro" id="IPR003610">
    <property type="entry name" value="CBM5/12"/>
</dbReference>
<dbReference type="RefSeq" id="WP_073030371.1">
    <property type="nucleotide sequence ID" value="NZ_FQXJ01000009.1"/>
</dbReference>
<dbReference type="SUPFAM" id="SSF51055">
    <property type="entry name" value="Carbohydrate binding domain"/>
    <property type="match status" value="3"/>
</dbReference>
<evidence type="ECO:0000259" key="4">
    <source>
        <dbReference type="SMART" id="SM00635"/>
    </source>
</evidence>
<dbReference type="GO" id="GO:0004553">
    <property type="term" value="F:hydrolase activity, hydrolyzing O-glycosyl compounds"/>
    <property type="evidence" value="ECO:0007669"/>
    <property type="project" value="InterPro"/>
</dbReference>
<feature type="domain" description="BIG2" evidence="4">
    <location>
        <begin position="392"/>
        <end position="494"/>
    </location>
</feature>
<evidence type="ECO:0000313" key="6">
    <source>
        <dbReference type="Proteomes" id="UP000183954"/>
    </source>
</evidence>